<gene>
    <name evidence="1" type="ORF">OCTVUL_1B005394</name>
</gene>
<accession>A0AA36F816</accession>
<dbReference type="AlphaFoldDB" id="A0AA36F816"/>
<sequence length="67" mass="8133">MYRRIWQYSEELAGLRGMGHWQIQLGIEYENTEGKQICVDTEIVIADIKKFDFENRRLSLYQEHNRL</sequence>
<evidence type="ECO:0000313" key="2">
    <source>
        <dbReference type="Proteomes" id="UP001162480"/>
    </source>
</evidence>
<dbReference type="EMBL" id="OX597820">
    <property type="protein sequence ID" value="CAI9725498.1"/>
    <property type="molecule type" value="Genomic_DNA"/>
</dbReference>
<name>A0AA36F816_OCTVU</name>
<organism evidence="1 2">
    <name type="scientific">Octopus vulgaris</name>
    <name type="common">Common octopus</name>
    <dbReference type="NCBI Taxonomy" id="6645"/>
    <lineage>
        <taxon>Eukaryota</taxon>
        <taxon>Metazoa</taxon>
        <taxon>Spiralia</taxon>
        <taxon>Lophotrochozoa</taxon>
        <taxon>Mollusca</taxon>
        <taxon>Cephalopoda</taxon>
        <taxon>Coleoidea</taxon>
        <taxon>Octopodiformes</taxon>
        <taxon>Octopoda</taxon>
        <taxon>Incirrata</taxon>
        <taxon>Octopodidae</taxon>
        <taxon>Octopus</taxon>
    </lineage>
</organism>
<proteinExistence type="predicted"/>
<dbReference type="Proteomes" id="UP001162480">
    <property type="component" value="Chromosome 7"/>
</dbReference>
<keyword evidence="2" id="KW-1185">Reference proteome</keyword>
<reference evidence="1" key="1">
    <citation type="submission" date="2023-08" db="EMBL/GenBank/DDBJ databases">
        <authorList>
            <person name="Alioto T."/>
            <person name="Alioto T."/>
            <person name="Gomez Garrido J."/>
        </authorList>
    </citation>
    <scope>NUCLEOTIDE SEQUENCE</scope>
</reference>
<protein>
    <submittedName>
        <fullName evidence="1">Uncharacterized protein</fullName>
    </submittedName>
</protein>
<evidence type="ECO:0000313" key="1">
    <source>
        <dbReference type="EMBL" id="CAI9725498.1"/>
    </source>
</evidence>